<dbReference type="CDD" id="cd05233">
    <property type="entry name" value="SDR_c"/>
    <property type="match status" value="1"/>
</dbReference>
<dbReference type="Proteomes" id="UP001161390">
    <property type="component" value="Unassembled WGS sequence"/>
</dbReference>
<dbReference type="Pfam" id="PF00106">
    <property type="entry name" value="adh_short"/>
    <property type="match status" value="1"/>
</dbReference>
<evidence type="ECO:0000256" key="2">
    <source>
        <dbReference type="ARBA" id="ARBA00023002"/>
    </source>
</evidence>
<dbReference type="InterPro" id="IPR002347">
    <property type="entry name" value="SDR_fam"/>
</dbReference>
<reference evidence="5" key="1">
    <citation type="journal article" date="2014" name="Int. J. Syst. Evol. Microbiol.">
        <title>Complete genome of a new Firmicutes species belonging to the dominant human colonic microbiota ('Ruminococcus bicirculans') reveals two chromosomes and a selective capacity to utilize plant glucans.</title>
        <authorList>
            <consortium name="NISC Comparative Sequencing Program"/>
            <person name="Wegmann U."/>
            <person name="Louis P."/>
            <person name="Goesmann A."/>
            <person name="Henrissat B."/>
            <person name="Duncan S.H."/>
            <person name="Flint H.J."/>
        </authorList>
    </citation>
    <scope>NUCLEOTIDE SEQUENCE</scope>
    <source>
        <strain evidence="5">NBRC 108216</strain>
    </source>
</reference>
<dbReference type="SMART" id="SM00822">
    <property type="entry name" value="PKS_KR"/>
    <property type="match status" value="1"/>
</dbReference>
<dbReference type="Gene3D" id="3.40.50.720">
    <property type="entry name" value="NAD(P)-binding Rossmann-like Domain"/>
    <property type="match status" value="1"/>
</dbReference>
<evidence type="ECO:0000256" key="1">
    <source>
        <dbReference type="ARBA" id="ARBA00006484"/>
    </source>
</evidence>
<sequence length="277" mass="29651">MKTFPSFDGKVCVVTGAASGIGRAVAIALAASGARLALTDINSDELDKTVEMIGGANQHKVDVMDMADAQAIAAYAPDVEAALGPADYVFNIAGLSRFGDFRNTPAESFEKVMDVNFYGMVRMSKAFLEQLIKTKGGLVNVSSIYGIIGVPGQAHYCASKFGIRGFSEALSLEMLDYGVTVTSVHPGGVKTNVVRNGEVDSLAHIGTTKDSLIENFDKNAARTSAEDAATIILDGTERKKLLVLVGGDATFVQRLTRLFPVRYRNFVMKRQARITGR</sequence>
<evidence type="ECO:0000313" key="5">
    <source>
        <dbReference type="EMBL" id="GLQ20033.1"/>
    </source>
</evidence>
<comment type="similarity">
    <text evidence="1 3">Belongs to the short-chain dehydrogenases/reductases (SDR) family.</text>
</comment>
<dbReference type="EMBL" id="BSNJ01000002">
    <property type="protein sequence ID" value="GLQ20033.1"/>
    <property type="molecule type" value="Genomic_DNA"/>
</dbReference>
<evidence type="ECO:0000256" key="3">
    <source>
        <dbReference type="RuleBase" id="RU000363"/>
    </source>
</evidence>
<dbReference type="RefSeq" id="WP_284370224.1">
    <property type="nucleotide sequence ID" value="NZ_BSNJ01000002.1"/>
</dbReference>
<protein>
    <submittedName>
        <fullName evidence="5">Short-chain type dehydrogenase/reductase</fullName>
    </submittedName>
</protein>
<name>A0ABQ5UZN2_9PROT</name>
<evidence type="ECO:0000259" key="4">
    <source>
        <dbReference type="SMART" id="SM00822"/>
    </source>
</evidence>
<keyword evidence="2" id="KW-0560">Oxidoreductase</keyword>
<dbReference type="InterPro" id="IPR057326">
    <property type="entry name" value="KR_dom"/>
</dbReference>
<dbReference type="PRINTS" id="PR00081">
    <property type="entry name" value="GDHRDH"/>
</dbReference>
<gene>
    <name evidence="5" type="ORF">GCM10007854_09880</name>
</gene>
<feature type="domain" description="Ketoreductase" evidence="4">
    <location>
        <begin position="10"/>
        <end position="190"/>
    </location>
</feature>
<comment type="caution">
    <text evidence="5">The sequence shown here is derived from an EMBL/GenBank/DDBJ whole genome shotgun (WGS) entry which is preliminary data.</text>
</comment>
<keyword evidence="6" id="KW-1185">Reference proteome</keyword>
<dbReference type="InterPro" id="IPR020904">
    <property type="entry name" value="Sc_DH/Rdtase_CS"/>
</dbReference>
<dbReference type="PRINTS" id="PR00080">
    <property type="entry name" value="SDRFAMILY"/>
</dbReference>
<dbReference type="SUPFAM" id="SSF51735">
    <property type="entry name" value="NAD(P)-binding Rossmann-fold domains"/>
    <property type="match status" value="1"/>
</dbReference>
<dbReference type="PANTHER" id="PTHR44196:SF1">
    <property type="entry name" value="DEHYDROGENASE_REDUCTASE SDR FAMILY MEMBER 7B"/>
    <property type="match status" value="1"/>
</dbReference>
<evidence type="ECO:0000313" key="6">
    <source>
        <dbReference type="Proteomes" id="UP001161390"/>
    </source>
</evidence>
<proteinExistence type="inferred from homology"/>
<dbReference type="PANTHER" id="PTHR44196">
    <property type="entry name" value="DEHYDROGENASE/REDUCTASE SDR FAMILY MEMBER 7B"/>
    <property type="match status" value="1"/>
</dbReference>
<accession>A0ABQ5UZN2</accession>
<organism evidence="5 6">
    <name type="scientific">Algimonas porphyrae</name>
    <dbReference type="NCBI Taxonomy" id="1128113"/>
    <lineage>
        <taxon>Bacteria</taxon>
        <taxon>Pseudomonadati</taxon>
        <taxon>Pseudomonadota</taxon>
        <taxon>Alphaproteobacteria</taxon>
        <taxon>Maricaulales</taxon>
        <taxon>Robiginitomaculaceae</taxon>
        <taxon>Algimonas</taxon>
    </lineage>
</organism>
<reference evidence="5" key="2">
    <citation type="submission" date="2023-01" db="EMBL/GenBank/DDBJ databases">
        <title>Draft genome sequence of Algimonas porphyrae strain NBRC 108216.</title>
        <authorList>
            <person name="Sun Q."/>
            <person name="Mori K."/>
        </authorList>
    </citation>
    <scope>NUCLEOTIDE SEQUENCE</scope>
    <source>
        <strain evidence="5">NBRC 108216</strain>
    </source>
</reference>
<dbReference type="InterPro" id="IPR036291">
    <property type="entry name" value="NAD(P)-bd_dom_sf"/>
</dbReference>
<dbReference type="PROSITE" id="PS00061">
    <property type="entry name" value="ADH_SHORT"/>
    <property type="match status" value="1"/>
</dbReference>